<dbReference type="GO" id="GO:0008483">
    <property type="term" value="F:transaminase activity"/>
    <property type="evidence" value="ECO:0007669"/>
    <property type="project" value="TreeGrafter"/>
</dbReference>
<dbReference type="Proteomes" id="UP000183658">
    <property type="component" value="Unassembled WGS sequence"/>
</dbReference>
<dbReference type="InterPro" id="IPR015422">
    <property type="entry name" value="PyrdxlP-dep_Trfase_small"/>
</dbReference>
<comment type="similarity">
    <text evidence="2 5">Belongs to the DegT/DnrJ/EryC1 family.</text>
</comment>
<dbReference type="AlphaFoldDB" id="A0A1H9Q1K3"/>
<dbReference type="EMBL" id="FOFZ01000015">
    <property type="protein sequence ID" value="SER54288.1"/>
    <property type="molecule type" value="Genomic_DNA"/>
</dbReference>
<keyword evidence="7" id="KW-1185">Reference proteome</keyword>
<sequence>MIKFLDLQKVNAQYAEELKKVAAEVIDSGWYLLGDHVKQFESGLVSFQEGGNAVAVANGLDALRLIFKAYIELGVMKPGDEIIVPANTYIASILAITDNQLTPVLVEPDFDTYNLDLNLIESKITSKTKAIMVVHLYGSVCWNQELEILAGKHSLKLIEDNAQAIGARWNGIRTGNLGDAAGFSFYPGKNLGALGDSGAVTTKDAELAKVVRTLANYGSAQKYVNQYQGLNSRMDEMQAAFLNVKLRYLDQETLQRQKIGAYYLENIKNSRIILPKADVVAEHVWHLFVIRSNNRKELQDYLSENGVQTLIHYPTPPHLQECYVDFNNFSLPITEQMHNEVLSLPISPVMSKKEVEKVVEILNNYSSGTV</sequence>
<gene>
    <name evidence="6" type="ORF">SAMN05444355_11512</name>
</gene>
<dbReference type="Pfam" id="PF01041">
    <property type="entry name" value="DegT_DnrJ_EryC1"/>
    <property type="match status" value="1"/>
</dbReference>
<evidence type="ECO:0000256" key="4">
    <source>
        <dbReference type="PIRSR" id="PIRSR000390-2"/>
    </source>
</evidence>
<accession>A0A1H9Q1K3</accession>
<dbReference type="CDD" id="cd00616">
    <property type="entry name" value="AHBA_syn"/>
    <property type="match status" value="1"/>
</dbReference>
<dbReference type="Gene3D" id="3.90.1150.10">
    <property type="entry name" value="Aspartate Aminotransferase, domain 1"/>
    <property type="match status" value="1"/>
</dbReference>
<dbReference type="InterPro" id="IPR015424">
    <property type="entry name" value="PyrdxlP-dep_Trfase"/>
</dbReference>
<evidence type="ECO:0000313" key="7">
    <source>
        <dbReference type="Proteomes" id="UP000183658"/>
    </source>
</evidence>
<dbReference type="Gene3D" id="3.40.640.10">
    <property type="entry name" value="Type I PLP-dependent aspartate aminotransferase-like (Major domain)"/>
    <property type="match status" value="1"/>
</dbReference>
<dbReference type="InterPro" id="IPR000653">
    <property type="entry name" value="DegT/StrS_aminotransferase"/>
</dbReference>
<evidence type="ECO:0000313" key="6">
    <source>
        <dbReference type="EMBL" id="SER54288.1"/>
    </source>
</evidence>
<keyword evidence="1 4" id="KW-0663">Pyridoxal phosphate</keyword>
<evidence type="ECO:0000256" key="5">
    <source>
        <dbReference type="RuleBase" id="RU004508"/>
    </source>
</evidence>
<dbReference type="InterPro" id="IPR015421">
    <property type="entry name" value="PyrdxlP-dep_Trfase_major"/>
</dbReference>
<organism evidence="6 7">
    <name type="scientific">Flavobacterium frigoris</name>
    <dbReference type="NCBI Taxonomy" id="229204"/>
    <lineage>
        <taxon>Bacteria</taxon>
        <taxon>Pseudomonadati</taxon>
        <taxon>Bacteroidota</taxon>
        <taxon>Flavobacteriia</taxon>
        <taxon>Flavobacteriales</taxon>
        <taxon>Flavobacteriaceae</taxon>
        <taxon>Flavobacterium</taxon>
    </lineage>
</organism>
<reference evidence="7" key="1">
    <citation type="submission" date="2016-10" db="EMBL/GenBank/DDBJ databases">
        <authorList>
            <person name="Varghese N."/>
            <person name="Submissions S."/>
        </authorList>
    </citation>
    <scope>NUCLEOTIDE SEQUENCE [LARGE SCALE GENOMIC DNA]</scope>
    <source>
        <strain evidence="7">DSM 15719</strain>
    </source>
</reference>
<dbReference type="SUPFAM" id="SSF53383">
    <property type="entry name" value="PLP-dependent transferases"/>
    <property type="match status" value="1"/>
</dbReference>
<proteinExistence type="inferred from homology"/>
<dbReference type="PANTHER" id="PTHR30244:SF36">
    <property type="entry name" value="3-OXO-GLUCOSE-6-PHOSPHATE:GLUTAMATE AMINOTRANSFERASE"/>
    <property type="match status" value="1"/>
</dbReference>
<feature type="active site" description="Proton acceptor" evidence="3">
    <location>
        <position position="189"/>
    </location>
</feature>
<dbReference type="GO" id="GO:0000271">
    <property type="term" value="P:polysaccharide biosynthetic process"/>
    <property type="evidence" value="ECO:0007669"/>
    <property type="project" value="TreeGrafter"/>
</dbReference>
<feature type="modified residue" description="N6-(pyridoxal phosphate)lysine" evidence="4">
    <location>
        <position position="189"/>
    </location>
</feature>
<dbReference type="GO" id="GO:0030170">
    <property type="term" value="F:pyridoxal phosphate binding"/>
    <property type="evidence" value="ECO:0007669"/>
    <property type="project" value="TreeGrafter"/>
</dbReference>
<evidence type="ECO:0000256" key="2">
    <source>
        <dbReference type="ARBA" id="ARBA00037999"/>
    </source>
</evidence>
<dbReference type="PANTHER" id="PTHR30244">
    <property type="entry name" value="TRANSAMINASE"/>
    <property type="match status" value="1"/>
</dbReference>
<dbReference type="OrthoDB" id="9804264at2"/>
<evidence type="ECO:0000256" key="3">
    <source>
        <dbReference type="PIRSR" id="PIRSR000390-1"/>
    </source>
</evidence>
<evidence type="ECO:0000256" key="1">
    <source>
        <dbReference type="ARBA" id="ARBA00022898"/>
    </source>
</evidence>
<dbReference type="RefSeq" id="WP_074724306.1">
    <property type="nucleotide sequence ID" value="NZ_CBCRVS010000006.1"/>
</dbReference>
<name>A0A1H9Q1K3_FLAFI</name>
<dbReference type="PIRSF" id="PIRSF000390">
    <property type="entry name" value="PLP_StrS"/>
    <property type="match status" value="1"/>
</dbReference>
<protein>
    <submittedName>
        <fullName evidence="6">dTDP-4-amino-4,6-dideoxygalactose transaminase</fullName>
    </submittedName>
</protein>